<name>A0ABS9THD2_9PSEU</name>
<dbReference type="EMBL" id="JAKXMK010000016">
    <property type="protein sequence ID" value="MCH6167898.1"/>
    <property type="molecule type" value="Genomic_DNA"/>
</dbReference>
<dbReference type="RefSeq" id="WP_241038473.1">
    <property type="nucleotide sequence ID" value="NZ_BAAAJF010000012.1"/>
</dbReference>
<reference evidence="2 3" key="1">
    <citation type="submission" date="2022-03" db="EMBL/GenBank/DDBJ databases">
        <title>Pseudonocardia alaer sp. nov., a novel actinomycete isolated from reed forest soil.</title>
        <authorList>
            <person name="Wang L."/>
        </authorList>
    </citation>
    <scope>NUCLEOTIDE SEQUENCE [LARGE SCALE GENOMIC DNA]</scope>
    <source>
        <strain evidence="2 3">Y-16303</strain>
    </source>
</reference>
<protein>
    <submittedName>
        <fullName evidence="2">Uncharacterized protein</fullName>
    </submittedName>
</protein>
<evidence type="ECO:0000256" key="1">
    <source>
        <dbReference type="SAM" id="MobiDB-lite"/>
    </source>
</evidence>
<comment type="caution">
    <text evidence="2">The sequence shown here is derived from an EMBL/GenBank/DDBJ whole genome shotgun (WGS) entry which is preliminary data.</text>
</comment>
<feature type="compositionally biased region" description="Basic and acidic residues" evidence="1">
    <location>
        <begin position="58"/>
        <end position="69"/>
    </location>
</feature>
<evidence type="ECO:0000313" key="2">
    <source>
        <dbReference type="EMBL" id="MCH6167898.1"/>
    </source>
</evidence>
<feature type="region of interest" description="Disordered" evidence="1">
    <location>
        <begin position="1"/>
        <end position="28"/>
    </location>
</feature>
<evidence type="ECO:0000313" key="3">
    <source>
        <dbReference type="Proteomes" id="UP001299970"/>
    </source>
</evidence>
<sequence>MRPDDLSDQAVTRAEPLPEELAVERGDEDRRAAAVEILRDSEERIAEAVEGNAPADAATERRQSEETTS</sequence>
<gene>
    <name evidence="2" type="ORF">MMF94_19605</name>
</gene>
<feature type="region of interest" description="Disordered" evidence="1">
    <location>
        <begin position="45"/>
        <end position="69"/>
    </location>
</feature>
<dbReference type="Proteomes" id="UP001299970">
    <property type="component" value="Unassembled WGS sequence"/>
</dbReference>
<keyword evidence="3" id="KW-1185">Reference proteome</keyword>
<organism evidence="2 3">
    <name type="scientific">Pseudonocardia alaniniphila</name>
    <dbReference type="NCBI Taxonomy" id="75291"/>
    <lineage>
        <taxon>Bacteria</taxon>
        <taxon>Bacillati</taxon>
        <taxon>Actinomycetota</taxon>
        <taxon>Actinomycetes</taxon>
        <taxon>Pseudonocardiales</taxon>
        <taxon>Pseudonocardiaceae</taxon>
        <taxon>Pseudonocardia</taxon>
    </lineage>
</organism>
<accession>A0ABS9THD2</accession>
<proteinExistence type="predicted"/>